<name>A0A919F751_9XANT</name>
<reference evidence="3" key="1">
    <citation type="journal article" date="2014" name="Int. J. Syst. Evol. Microbiol.">
        <title>Complete genome sequence of Corynebacterium casei LMG S-19264T (=DSM 44701T), isolated from a smear-ripened cheese.</title>
        <authorList>
            <consortium name="US DOE Joint Genome Institute (JGI-PGF)"/>
            <person name="Walter F."/>
            <person name="Albersmeier A."/>
            <person name="Kalinowski J."/>
            <person name="Ruckert C."/>
        </authorList>
    </citation>
    <scope>NUCLEOTIDE SEQUENCE</scope>
    <source>
        <strain evidence="3">JCM 13306</strain>
    </source>
</reference>
<comment type="caution">
    <text evidence="3">The sequence shown here is derived from an EMBL/GenBank/DDBJ whole genome shotgun (WGS) entry which is preliminary data.</text>
</comment>
<keyword evidence="4" id="KW-1185">Reference proteome</keyword>
<accession>A0A919F751</accession>
<dbReference type="AlphaFoldDB" id="A0A919F751"/>
<evidence type="ECO:0000313" key="3">
    <source>
        <dbReference type="EMBL" id="GHH52398.1"/>
    </source>
</evidence>
<dbReference type="Proteomes" id="UP000623958">
    <property type="component" value="Unassembled WGS sequence"/>
</dbReference>
<reference evidence="3" key="2">
    <citation type="submission" date="2020-09" db="EMBL/GenBank/DDBJ databases">
        <authorList>
            <person name="Sun Q."/>
            <person name="Ohkuma M."/>
        </authorList>
    </citation>
    <scope>NUCLEOTIDE SEQUENCE</scope>
    <source>
        <strain evidence="3">JCM 13306</strain>
    </source>
</reference>
<protein>
    <recommendedName>
        <fullName evidence="5">Secreted protein</fullName>
    </recommendedName>
</protein>
<feature type="chain" id="PRO_5038101084" description="Secreted protein" evidence="2">
    <location>
        <begin position="19"/>
        <end position="86"/>
    </location>
</feature>
<sequence length="86" mass="8999">MILLLAPTLAWAASGSYADPDRGPCVDAPHSAARGAAPDTDSAPPAHANGTRSRSSTTQGGGNDGDLVVPRMRMPRWHSFLPGMFR</sequence>
<keyword evidence="2" id="KW-0732">Signal</keyword>
<evidence type="ECO:0000256" key="1">
    <source>
        <dbReference type="SAM" id="MobiDB-lite"/>
    </source>
</evidence>
<feature type="signal peptide" evidence="2">
    <location>
        <begin position="1"/>
        <end position="18"/>
    </location>
</feature>
<evidence type="ECO:0000313" key="4">
    <source>
        <dbReference type="Proteomes" id="UP000623958"/>
    </source>
</evidence>
<evidence type="ECO:0000256" key="2">
    <source>
        <dbReference type="SAM" id="SignalP"/>
    </source>
</evidence>
<dbReference type="EMBL" id="BNBA01000010">
    <property type="protein sequence ID" value="GHH52398.1"/>
    <property type="molecule type" value="Genomic_DNA"/>
</dbReference>
<gene>
    <name evidence="3" type="ORF">GCM10009090_16060</name>
</gene>
<feature type="region of interest" description="Disordered" evidence="1">
    <location>
        <begin position="15"/>
        <end position="69"/>
    </location>
</feature>
<evidence type="ECO:0008006" key="5">
    <source>
        <dbReference type="Google" id="ProtNLM"/>
    </source>
</evidence>
<organism evidence="3 4">
    <name type="scientific">Xanthomonas boreopolis</name>
    <dbReference type="NCBI Taxonomy" id="86183"/>
    <lineage>
        <taxon>Bacteria</taxon>
        <taxon>Pseudomonadati</taxon>
        <taxon>Pseudomonadota</taxon>
        <taxon>Gammaproteobacteria</taxon>
        <taxon>Lysobacterales</taxon>
        <taxon>Lysobacteraceae</taxon>
        <taxon>Xanthomonas</taxon>
    </lineage>
</organism>
<proteinExistence type="predicted"/>